<feature type="compositionally biased region" description="Basic and acidic residues" evidence="1">
    <location>
        <begin position="474"/>
        <end position="501"/>
    </location>
</feature>
<feature type="compositionally biased region" description="Basic and acidic residues" evidence="1">
    <location>
        <begin position="512"/>
        <end position="530"/>
    </location>
</feature>
<comment type="caution">
    <text evidence="2">The sequence shown here is derived from an EMBL/GenBank/DDBJ whole genome shotgun (WGS) entry which is preliminary data.</text>
</comment>
<proteinExistence type="predicted"/>
<organism evidence="2 3">
    <name type="scientific">Streptococcus pseudopneumoniae</name>
    <dbReference type="NCBI Taxonomy" id="257758"/>
    <lineage>
        <taxon>Bacteria</taxon>
        <taxon>Bacillati</taxon>
        <taxon>Bacillota</taxon>
        <taxon>Bacilli</taxon>
        <taxon>Lactobacillales</taxon>
        <taxon>Streptococcaceae</taxon>
        <taxon>Streptococcus</taxon>
    </lineage>
</organism>
<evidence type="ECO:0000256" key="1">
    <source>
        <dbReference type="SAM" id="MobiDB-lite"/>
    </source>
</evidence>
<feature type="region of interest" description="Disordered" evidence="1">
    <location>
        <begin position="44"/>
        <end position="113"/>
    </location>
</feature>
<name>A0A3A4NNI6_9STRE</name>
<gene>
    <name evidence="2" type="ORF">C5O69_00985</name>
</gene>
<feature type="non-terminal residue" evidence="2">
    <location>
        <position position="530"/>
    </location>
</feature>
<feature type="region of interest" description="Disordered" evidence="1">
    <location>
        <begin position="468"/>
        <end position="530"/>
    </location>
</feature>
<dbReference type="Proteomes" id="UP000265600">
    <property type="component" value="Unassembled WGS sequence"/>
</dbReference>
<dbReference type="Gene3D" id="1.20.1270.70">
    <property type="entry name" value="Designed single chain three-helix bundle"/>
    <property type="match status" value="1"/>
</dbReference>
<dbReference type="AlphaFoldDB" id="A0A3A4NNI6"/>
<dbReference type="EMBL" id="PTTJ01000026">
    <property type="protein sequence ID" value="RJP17031.1"/>
    <property type="molecule type" value="Genomic_DNA"/>
</dbReference>
<accession>A0A3A4NNI6</accession>
<reference evidence="3" key="1">
    <citation type="submission" date="2018-02" db="EMBL/GenBank/DDBJ databases">
        <authorList>
            <person name="Handem S."/>
        </authorList>
    </citation>
    <scope>NUCLEOTIDE SEQUENCE [LARGE SCALE GENOMIC DNA]</scope>
    <source>
        <strain evidence="3">Spain3473</strain>
    </source>
</reference>
<evidence type="ECO:0000313" key="2">
    <source>
        <dbReference type="EMBL" id="RJP17031.1"/>
    </source>
</evidence>
<evidence type="ECO:0000313" key="3">
    <source>
        <dbReference type="Proteomes" id="UP000265600"/>
    </source>
</evidence>
<protein>
    <submittedName>
        <fullName evidence="2">Uncharacterized protein</fullName>
    </submittedName>
</protein>
<sequence>MKELHARIEAGLARAKAVLENPNSSQEEVNAQVQSMRKLTEEVNKALAGGLTSPAELGEGRSATQSEPSSSPRRGRGRRKLLTPPTAPVSTENQETKETAEEVTDYTNGQGSYPLSKKIHKLLQELKTSTENPEQVQKLKEAYDKFNEALQTKEDGLVDDVIFNAALEEYKKASHLQRGEARNRDIHRRTARSPVSLKLEKLIPGRGERPSQHPKDTVTDHQYQGYGLRFKAESTTKNIREITITGIEGLNLTVEKSGLGTRKAILKLTGKIPPEQFGIREYVVQATDDGGFTKEYRGQIQLPAPKATFITTDEDVKGKAGTIPQDPTFRDLSKYIRAKLPGPVDTRNRTSRQEVKVYLVRGGYTHNGYDAVVPYAKDFTILSSGIPDTNGVVTFVPPLYKKYGVDKLGTDRLRRDGSASEHMVWAEKALTKAKTDLEAAKNGLRNVNKSGLSTKTQDLENVLQQEDPTITNGKTEDSKRAYAAAKEKANQAVTKAKEVQRDGSASESDVSEAEKALTKAKTDLEAAKNG</sequence>